<comment type="caution">
    <text evidence="2">The sequence shown here is derived from an EMBL/GenBank/DDBJ whole genome shotgun (WGS) entry which is preliminary data.</text>
</comment>
<dbReference type="RefSeq" id="WP_129606873.1">
    <property type="nucleotide sequence ID" value="NZ_SBLB01000016.1"/>
</dbReference>
<dbReference type="InterPro" id="IPR027417">
    <property type="entry name" value="P-loop_NTPase"/>
</dbReference>
<reference evidence="2 3" key="1">
    <citation type="submission" date="2019-01" db="EMBL/GenBank/DDBJ databases">
        <title>Spirosoma flava sp. nov., a propanil-degrading bacterium isolated from herbicide-contaminated soil.</title>
        <authorList>
            <person name="Zhang L."/>
            <person name="Jiang J.-D."/>
        </authorList>
    </citation>
    <scope>NUCLEOTIDE SEQUENCE [LARGE SCALE GENOMIC DNA]</scope>
    <source>
        <strain evidence="2 3">TY50</strain>
    </source>
</reference>
<dbReference type="SUPFAM" id="SSF52540">
    <property type="entry name" value="P-loop containing nucleoside triphosphate hydrolases"/>
    <property type="match status" value="1"/>
</dbReference>
<dbReference type="PANTHER" id="PTHR13696:SF96">
    <property type="entry name" value="COBQ_COBB_MIND_PARA NUCLEOTIDE BINDING DOMAIN-CONTAINING PROTEIN"/>
    <property type="match status" value="1"/>
</dbReference>
<dbReference type="InterPro" id="IPR050678">
    <property type="entry name" value="DNA_Partitioning_ATPase"/>
</dbReference>
<sequence>MKIITVVQQKGGVGKTTIALNLAMFYRQKGASVALCDADSQGSLTAAADQLGSVGLISVADVLAGWVGADVLIIDTSPRNDAALSSLLARADYALLPIRPGYLDALAIRDTAAIVASSGVRSAGIVLNMVQHRNAVTRDILDVLTSFSIPLLITRIGQRVAYTRSILTGAGVFGTEDTKAQEEIAQLGMEIHFHL</sequence>
<dbReference type="AlphaFoldDB" id="A0A4Q2UG30"/>
<protein>
    <submittedName>
        <fullName evidence="2">ParA family protein</fullName>
    </submittedName>
</protein>
<accession>A0A4Q2UG30</accession>
<keyword evidence="3" id="KW-1185">Reference proteome</keyword>
<dbReference type="CDD" id="cd02042">
    <property type="entry name" value="ParAB_family"/>
    <property type="match status" value="1"/>
</dbReference>
<evidence type="ECO:0000259" key="1">
    <source>
        <dbReference type="Pfam" id="PF01656"/>
    </source>
</evidence>
<name>A0A4Q2UG30_9BACT</name>
<dbReference type="Gene3D" id="3.40.50.300">
    <property type="entry name" value="P-loop containing nucleotide triphosphate hydrolases"/>
    <property type="match status" value="1"/>
</dbReference>
<dbReference type="PIRSF" id="PIRSF009320">
    <property type="entry name" value="Nuc_binding_HP_1000"/>
    <property type="match status" value="1"/>
</dbReference>
<gene>
    <name evidence="2" type="ORF">EQG79_30130</name>
</gene>
<dbReference type="EMBL" id="SBLB01000016">
    <property type="protein sequence ID" value="RYC66335.1"/>
    <property type="molecule type" value="Genomic_DNA"/>
</dbReference>
<dbReference type="Pfam" id="PF01656">
    <property type="entry name" value="CbiA"/>
    <property type="match status" value="1"/>
</dbReference>
<feature type="domain" description="CobQ/CobB/MinD/ParA nucleotide binding" evidence="1">
    <location>
        <begin position="4"/>
        <end position="169"/>
    </location>
</feature>
<organism evidence="2 3">
    <name type="scientific">Spirosoma sordidisoli</name>
    <dbReference type="NCBI Taxonomy" id="2502893"/>
    <lineage>
        <taxon>Bacteria</taxon>
        <taxon>Pseudomonadati</taxon>
        <taxon>Bacteroidota</taxon>
        <taxon>Cytophagia</taxon>
        <taxon>Cytophagales</taxon>
        <taxon>Cytophagaceae</taxon>
        <taxon>Spirosoma</taxon>
    </lineage>
</organism>
<dbReference type="PANTHER" id="PTHR13696">
    <property type="entry name" value="P-LOOP CONTAINING NUCLEOSIDE TRIPHOSPHATE HYDROLASE"/>
    <property type="match status" value="1"/>
</dbReference>
<dbReference type="InterPro" id="IPR002586">
    <property type="entry name" value="CobQ/CobB/MinD/ParA_Nub-bd_dom"/>
</dbReference>
<proteinExistence type="predicted"/>
<evidence type="ECO:0000313" key="3">
    <source>
        <dbReference type="Proteomes" id="UP000290407"/>
    </source>
</evidence>
<dbReference type="Proteomes" id="UP000290407">
    <property type="component" value="Unassembled WGS sequence"/>
</dbReference>
<evidence type="ECO:0000313" key="2">
    <source>
        <dbReference type="EMBL" id="RYC66335.1"/>
    </source>
</evidence>